<feature type="region of interest" description="Disordered" evidence="1">
    <location>
        <begin position="638"/>
        <end position="672"/>
    </location>
</feature>
<organism evidence="2 3">
    <name type="scientific">Chlamydomonas eustigma</name>
    <dbReference type="NCBI Taxonomy" id="1157962"/>
    <lineage>
        <taxon>Eukaryota</taxon>
        <taxon>Viridiplantae</taxon>
        <taxon>Chlorophyta</taxon>
        <taxon>core chlorophytes</taxon>
        <taxon>Chlorophyceae</taxon>
        <taxon>CS clade</taxon>
        <taxon>Chlamydomonadales</taxon>
        <taxon>Chlamydomonadaceae</taxon>
        <taxon>Chlamydomonas</taxon>
    </lineage>
</organism>
<feature type="compositionally biased region" description="Low complexity" evidence="1">
    <location>
        <begin position="649"/>
        <end position="663"/>
    </location>
</feature>
<feature type="compositionally biased region" description="Polar residues" evidence="1">
    <location>
        <begin position="460"/>
        <end position="469"/>
    </location>
</feature>
<evidence type="ECO:0000313" key="2">
    <source>
        <dbReference type="EMBL" id="GAX78112.1"/>
    </source>
</evidence>
<proteinExistence type="predicted"/>
<feature type="region of interest" description="Disordered" evidence="1">
    <location>
        <begin position="386"/>
        <end position="441"/>
    </location>
</feature>
<feature type="compositionally biased region" description="Basic and acidic residues" evidence="1">
    <location>
        <begin position="717"/>
        <end position="726"/>
    </location>
</feature>
<name>A0A250X5E0_9CHLO</name>
<sequence length="1321" mass="140135">MVTSPIEEDAREARHKRRAMAPLLKEMAEDSLLVNPAGMCVSSGMSPMEGSAPWTKTARTPQGPASDLLRAASKQEHKTHFPRGQYVHDQEEGSAKKRQCADGSRSDIDPRLQPIPELVQRGADQPSFSISEDLPRDSFARVVQKRRSPVARKADIKSGAFRIVAGCLVGPKGCRPTCLVHKSIPHRKGAASAFKLKLREAKLKELSARMQNGVHGLEAVQIRASSSERTGSEQKRNKLNARALPSTSSDQKLITNGFNISANNPGCKVVDDKLGPHGKSTAAPSTHGKSTAAPSTPKGPVGQAASAPITPQSVDKQGDSHTTKPLPKPKTEAQVNATPTMMRAEPHIHSAEKSATAACSSKPAIGAFSSKASILQSKANSLTTWNGLGGHDRHGSISGTTPPTSHDRHGSISGTTPPTSHDRHGSISGTTPPTSPTSCVPSSLRLQMKMLNKSLVIKSSTSAPKSSIKNTRECERPVVSSSGKMTQHGTTDESRRKRPAIALAPPAPVVKRQTHHVDMPPAATRTLARGGSSKQGDRGREICFMMHQHDESSCKVTEVVAAASNHRVDENIEDLRRVSAAGEGLTSPSCQGAAVLASSLVSDENADDVLNQSGVEDSLGETMGNITTESLPVQVMTAAAKETSSLGHSSQPSTSGPSQGSKSVMGGLGSDTDALRREGEKQLFSMRSYGDAAAKGTVALASSIVEGMKGGRGQVDAPHKAPDGDHAVAGTRQVPGTESQTQAGARQVPGTESQTQAGARQVPGTESQTQAGARQVPCQEEGSGAFQQNILYKDKGVFKPQCQGSSADGACLSSSSPTNSSSGGSMAALTEQMQQNALKLDSCQHIEDITRIAAMTGPRATSNQPVLMSSGVDGDVVCFAGSLGGGGAGCYMQHSNHAVAGRVYPVGQIVWLPTVPTPPLLTCSIPSVNLPPGATYIRHYYDVEPANQSLRILTKPKDQQHQRQMHQMPLPYSALQATAGGAFQTHIQVKNAVQPAIIQLLPSPHVLEAKDDGRADGTVEDSRHLHHLMSASNDFKQHLIKGGSQIHPQMFMQVGPGLYKPVTLHQPVSLHQPVTLHQPSQVPAALRTQQSHHPGPLPAPVGMYRVSMSQPFSTEVSLGHTDSSHYLTAKHHQGYSAVCQPLSASNQHQQSIGVSSSEWFGQNYLPAAGISTNDQLLSATNQLTNDQLLNSWPHLSVETRTAPHDAGVGPFFAEAASRQMPSVNSAQQTSLLQSQLQGSPNWISSAVSGGSRDAAVPHFMINPQWLQPNHGTSHLGMPEMDGDSIALRNHLWHHSDMAPGLQQQQQQGHLMPMRARGSDPH</sequence>
<reference evidence="2 3" key="1">
    <citation type="submission" date="2017-08" db="EMBL/GenBank/DDBJ databases">
        <title>Acidophilic green algal genome provides insights into adaptation to an acidic environment.</title>
        <authorList>
            <person name="Hirooka S."/>
            <person name="Hirose Y."/>
            <person name="Kanesaki Y."/>
            <person name="Higuchi S."/>
            <person name="Fujiwara T."/>
            <person name="Onuma R."/>
            <person name="Era A."/>
            <person name="Ohbayashi R."/>
            <person name="Uzuka A."/>
            <person name="Nozaki H."/>
            <person name="Yoshikawa H."/>
            <person name="Miyagishima S.Y."/>
        </authorList>
    </citation>
    <scope>NUCLEOTIDE SEQUENCE [LARGE SCALE GENOMIC DNA]</scope>
    <source>
        <strain evidence="2 3">NIES-2499</strain>
    </source>
</reference>
<protein>
    <submittedName>
        <fullName evidence="2">Uncharacterized protein</fullName>
    </submittedName>
</protein>
<dbReference type="Proteomes" id="UP000232323">
    <property type="component" value="Unassembled WGS sequence"/>
</dbReference>
<feature type="region of interest" description="Disordered" evidence="1">
    <location>
        <begin position="72"/>
        <end position="113"/>
    </location>
</feature>
<feature type="region of interest" description="Disordered" evidence="1">
    <location>
        <begin position="1300"/>
        <end position="1321"/>
    </location>
</feature>
<feature type="region of interest" description="Disordered" evidence="1">
    <location>
        <begin position="45"/>
        <end position="64"/>
    </location>
</feature>
<evidence type="ECO:0000256" key="1">
    <source>
        <dbReference type="SAM" id="MobiDB-lite"/>
    </source>
</evidence>
<keyword evidence="3" id="KW-1185">Reference proteome</keyword>
<feature type="compositionally biased region" description="Polar residues" evidence="1">
    <location>
        <begin position="479"/>
        <end position="489"/>
    </location>
</feature>
<feature type="region of interest" description="Disordered" evidence="1">
    <location>
        <begin position="269"/>
        <end position="334"/>
    </location>
</feature>
<gene>
    <name evidence="2" type="ORF">CEUSTIGMA_g5554.t1</name>
</gene>
<feature type="region of interest" description="Disordered" evidence="1">
    <location>
        <begin position="710"/>
        <end position="775"/>
    </location>
</feature>
<feature type="compositionally biased region" description="Basic and acidic residues" evidence="1">
    <location>
        <begin position="86"/>
        <end position="95"/>
    </location>
</feature>
<comment type="caution">
    <text evidence="2">The sequence shown here is derived from an EMBL/GenBank/DDBJ whole genome shotgun (WGS) entry which is preliminary data.</text>
</comment>
<feature type="compositionally biased region" description="Polar residues" evidence="1">
    <location>
        <begin position="734"/>
        <end position="772"/>
    </location>
</feature>
<feature type="region of interest" description="Disordered" evidence="1">
    <location>
        <begin position="460"/>
        <end position="496"/>
    </location>
</feature>
<accession>A0A250X5E0</accession>
<feature type="compositionally biased region" description="Polar residues" evidence="1">
    <location>
        <begin position="282"/>
        <end position="294"/>
    </location>
</feature>
<dbReference type="EMBL" id="BEGY01000029">
    <property type="protein sequence ID" value="GAX78112.1"/>
    <property type="molecule type" value="Genomic_DNA"/>
</dbReference>
<feature type="region of interest" description="Disordered" evidence="1">
    <location>
        <begin position="224"/>
        <end position="250"/>
    </location>
</feature>
<feature type="compositionally biased region" description="Low complexity" evidence="1">
    <location>
        <begin position="426"/>
        <end position="441"/>
    </location>
</feature>
<evidence type="ECO:0000313" key="3">
    <source>
        <dbReference type="Proteomes" id="UP000232323"/>
    </source>
</evidence>